<dbReference type="PANTHER" id="PTHR44499">
    <property type="entry name" value="JOUBERIN"/>
    <property type="match status" value="1"/>
</dbReference>
<reference evidence="5 6" key="1">
    <citation type="submission" date="2020-04" db="EMBL/GenBank/DDBJ databases">
        <authorList>
            <person name="Alioto T."/>
            <person name="Alioto T."/>
            <person name="Gomez Garrido J."/>
        </authorList>
    </citation>
    <scope>NUCLEOTIDE SEQUENCE [LARGE SCALE GENOMIC DNA]</scope>
</reference>
<organism evidence="5 6">
    <name type="scientific">Cloeon dipterum</name>
    <dbReference type="NCBI Taxonomy" id="197152"/>
    <lineage>
        <taxon>Eukaryota</taxon>
        <taxon>Metazoa</taxon>
        <taxon>Ecdysozoa</taxon>
        <taxon>Arthropoda</taxon>
        <taxon>Hexapoda</taxon>
        <taxon>Insecta</taxon>
        <taxon>Pterygota</taxon>
        <taxon>Palaeoptera</taxon>
        <taxon>Ephemeroptera</taxon>
        <taxon>Pisciforma</taxon>
        <taxon>Baetidae</taxon>
        <taxon>Cloeon</taxon>
    </lineage>
</organism>
<evidence type="ECO:0008006" key="7">
    <source>
        <dbReference type="Google" id="ProtNLM"/>
    </source>
</evidence>
<feature type="compositionally biased region" description="Basic and acidic residues" evidence="4">
    <location>
        <begin position="368"/>
        <end position="377"/>
    </location>
</feature>
<evidence type="ECO:0000313" key="6">
    <source>
        <dbReference type="Proteomes" id="UP000494165"/>
    </source>
</evidence>
<dbReference type="InterPro" id="IPR015943">
    <property type="entry name" value="WD40/YVTN_repeat-like_dom_sf"/>
</dbReference>
<feature type="compositionally biased region" description="Low complexity" evidence="4">
    <location>
        <begin position="83"/>
        <end position="97"/>
    </location>
</feature>
<dbReference type="Pfam" id="PF00400">
    <property type="entry name" value="WD40"/>
    <property type="match status" value="3"/>
</dbReference>
<feature type="region of interest" description="Disordered" evidence="4">
    <location>
        <begin position="345"/>
        <end position="398"/>
    </location>
</feature>
<feature type="compositionally biased region" description="Basic and acidic residues" evidence="4">
    <location>
        <begin position="384"/>
        <end position="398"/>
    </location>
</feature>
<feature type="repeat" description="WD" evidence="3">
    <location>
        <begin position="500"/>
        <end position="533"/>
    </location>
</feature>
<feature type="repeat" description="WD" evidence="3">
    <location>
        <begin position="649"/>
        <end position="680"/>
    </location>
</feature>
<dbReference type="CDD" id="cd00200">
    <property type="entry name" value="WD40"/>
    <property type="match status" value="1"/>
</dbReference>
<dbReference type="InterPro" id="IPR019775">
    <property type="entry name" value="WD40_repeat_CS"/>
</dbReference>
<dbReference type="SUPFAM" id="SSF50978">
    <property type="entry name" value="WD40 repeat-like"/>
    <property type="match status" value="1"/>
</dbReference>
<dbReference type="InterPro" id="IPR036322">
    <property type="entry name" value="WD40_repeat_dom_sf"/>
</dbReference>
<comment type="caution">
    <text evidence="5">The sequence shown here is derived from an EMBL/GenBank/DDBJ whole genome shotgun (WGS) entry which is preliminary data.</text>
</comment>
<dbReference type="PROSITE" id="PS50294">
    <property type="entry name" value="WD_REPEATS_REGION"/>
    <property type="match status" value="1"/>
</dbReference>
<accession>A0A8S1DAU6</accession>
<dbReference type="Proteomes" id="UP000494165">
    <property type="component" value="Unassembled WGS sequence"/>
</dbReference>
<dbReference type="OrthoDB" id="2096344at2759"/>
<dbReference type="Gene3D" id="2.130.10.10">
    <property type="entry name" value="YVTN repeat-like/Quinoprotein amine dehydrogenase"/>
    <property type="match status" value="2"/>
</dbReference>
<dbReference type="PROSITE" id="PS50082">
    <property type="entry name" value="WD_REPEATS_2"/>
    <property type="match status" value="3"/>
</dbReference>
<evidence type="ECO:0000256" key="4">
    <source>
        <dbReference type="SAM" id="MobiDB-lite"/>
    </source>
</evidence>
<protein>
    <recommendedName>
        <fullName evidence="7">WD repeat-containing protein 55 homolog</fullName>
    </recommendedName>
</protein>
<dbReference type="EMBL" id="CADEPI010000145">
    <property type="protein sequence ID" value="CAB3377459.1"/>
    <property type="molecule type" value="Genomic_DNA"/>
</dbReference>
<dbReference type="SMART" id="SM00320">
    <property type="entry name" value="WD40"/>
    <property type="match status" value="7"/>
</dbReference>
<evidence type="ECO:0000313" key="5">
    <source>
        <dbReference type="EMBL" id="CAB3377459.1"/>
    </source>
</evidence>
<sequence>MALERAEAGVFNLGAELDDDDQFARTPSKLLAGGPRVLAPIKPIRRQQHMSPMDLRELSDISSGEGVLLDPTVLNSLEEEGIKGSSSPAKSCSSVDKSPLKITDSRNSLSAASVCSSPVAEKQPARQPKRRRRKLEEQQQQEASIELKPMSPSVQAVPKSQIPESTDTLLKVSVHVCEVPLPSMPAAGIFLRVHVLDVESGCEFKTSHEDTITASSTGLVSKFKGKLAAVEEDLVFCLPLKQALESNAVLFLELFVPKLSSYSSCYAKIDLQERCIGWAFLKLRASTGEYNISSKLRLQIYEPLSLPKFSSSHSFKTVFGWWNRGPWKKTRCSVFVTVRGTEAHRTRKISNSSTNNNNNNGGIQRSNNGRDSDDDGRPASGSRIDVKNGSRANKDFDPALERKDGHLCKVPDKLNKSLAAATFPCLNLAFAPSGNFLAAATNQTIHVFQAADFGLKSCLEGHEGLIYCISWLHDDKWLVSSSADCLAIVWDVQNEIIAKMLPHPSFVYCAKFVPGERNAIVSGSKDKTLRVWKCNDQDDEEFDLWQELDGHQGFVTSICFDCNKTLYSADSEGHVLSWTSSDGLEWTLQREFLLADLRGVSISAIQVHPSGKRIFISARDSVIRMIDVLTGVVLQSFLGALSHKIQTGLCLSPCGSLLIGGSEDGSFVVWQADTGKVLASVSGGGGECPPATALCFHPHAHLMAVGYFGPIPVQLWMPSSADRASIAADTAQRQLQQPSPHQLNVDHLRLQDIIARIDRVLLTGAADKNDRSSSERRLL</sequence>
<dbReference type="PANTHER" id="PTHR44499:SF1">
    <property type="entry name" value="JOUBERIN"/>
    <property type="match status" value="1"/>
</dbReference>
<feature type="compositionally biased region" description="Low complexity" evidence="4">
    <location>
        <begin position="350"/>
        <end position="367"/>
    </location>
</feature>
<proteinExistence type="predicted"/>
<dbReference type="PROSITE" id="PS00678">
    <property type="entry name" value="WD_REPEATS_1"/>
    <property type="match status" value="1"/>
</dbReference>
<keyword evidence="6" id="KW-1185">Reference proteome</keyword>
<evidence type="ECO:0000256" key="3">
    <source>
        <dbReference type="PROSITE-ProRule" id="PRU00221"/>
    </source>
</evidence>
<evidence type="ECO:0000256" key="2">
    <source>
        <dbReference type="ARBA" id="ARBA00022737"/>
    </source>
</evidence>
<dbReference type="InterPro" id="IPR001680">
    <property type="entry name" value="WD40_rpt"/>
</dbReference>
<dbReference type="AlphaFoldDB" id="A0A8S1DAU6"/>
<keyword evidence="2" id="KW-0677">Repeat</keyword>
<feature type="compositionally biased region" description="Polar residues" evidence="4">
    <location>
        <begin position="105"/>
        <end position="116"/>
    </location>
</feature>
<feature type="repeat" description="WD" evidence="3">
    <location>
        <begin position="459"/>
        <end position="500"/>
    </location>
</feature>
<keyword evidence="1 3" id="KW-0853">WD repeat</keyword>
<evidence type="ECO:0000256" key="1">
    <source>
        <dbReference type="ARBA" id="ARBA00022574"/>
    </source>
</evidence>
<feature type="region of interest" description="Disordered" evidence="4">
    <location>
        <begin position="80"/>
        <end position="154"/>
    </location>
</feature>
<dbReference type="InterPro" id="IPR052803">
    <property type="entry name" value="Cilium-Associated_Jouberin"/>
</dbReference>
<gene>
    <name evidence="5" type="ORF">CLODIP_2_CD15572</name>
</gene>
<dbReference type="GO" id="GO:0044458">
    <property type="term" value="P:motile cilium assembly"/>
    <property type="evidence" value="ECO:0007669"/>
    <property type="project" value="TreeGrafter"/>
</dbReference>
<dbReference type="GO" id="GO:0036064">
    <property type="term" value="C:ciliary basal body"/>
    <property type="evidence" value="ECO:0007669"/>
    <property type="project" value="TreeGrafter"/>
</dbReference>
<name>A0A8S1DAU6_9INSE</name>